<dbReference type="Proteomes" id="UP000194236">
    <property type="component" value="Unassembled WGS sequence"/>
</dbReference>
<comment type="subcellular location">
    <subcellularLocation>
        <location evidence="1">Membrane</location>
        <topology evidence="1">Multi-pass membrane protein</topology>
    </subcellularLocation>
</comment>
<dbReference type="InterPro" id="IPR001594">
    <property type="entry name" value="Palmitoyltrfase_DHHC"/>
</dbReference>
<dbReference type="GO" id="GO:0005794">
    <property type="term" value="C:Golgi apparatus"/>
    <property type="evidence" value="ECO:0007669"/>
    <property type="project" value="TreeGrafter"/>
</dbReference>
<organism evidence="9 10">
    <name type="scientific">Euroglyphus maynei</name>
    <name type="common">Mayne's house dust mite</name>
    <dbReference type="NCBI Taxonomy" id="6958"/>
    <lineage>
        <taxon>Eukaryota</taxon>
        <taxon>Metazoa</taxon>
        <taxon>Ecdysozoa</taxon>
        <taxon>Arthropoda</taxon>
        <taxon>Chelicerata</taxon>
        <taxon>Arachnida</taxon>
        <taxon>Acari</taxon>
        <taxon>Acariformes</taxon>
        <taxon>Sarcoptiformes</taxon>
        <taxon>Astigmata</taxon>
        <taxon>Psoroptidia</taxon>
        <taxon>Analgoidea</taxon>
        <taxon>Pyroglyphidae</taxon>
        <taxon>Pyroglyphinae</taxon>
        <taxon>Euroglyphus</taxon>
    </lineage>
</organism>
<keyword evidence="2 7" id="KW-0808">Transferase</keyword>
<dbReference type="PANTHER" id="PTHR22883">
    <property type="entry name" value="ZINC FINGER DHHC DOMAIN CONTAINING PROTEIN"/>
    <property type="match status" value="1"/>
</dbReference>
<evidence type="ECO:0000256" key="2">
    <source>
        <dbReference type="ARBA" id="ARBA00022679"/>
    </source>
</evidence>
<evidence type="ECO:0000256" key="1">
    <source>
        <dbReference type="ARBA" id="ARBA00004141"/>
    </source>
</evidence>
<dbReference type="OrthoDB" id="331948at2759"/>
<dbReference type="GO" id="GO:0006612">
    <property type="term" value="P:protein targeting to membrane"/>
    <property type="evidence" value="ECO:0007669"/>
    <property type="project" value="TreeGrafter"/>
</dbReference>
<name>A0A1Y3BQW1_EURMA</name>
<comment type="domain">
    <text evidence="7">The DHHC domain is required for palmitoyltransferase activity.</text>
</comment>
<comment type="similarity">
    <text evidence="7">Belongs to the DHHC palmitoyltransferase family.</text>
</comment>
<evidence type="ECO:0000256" key="5">
    <source>
        <dbReference type="ARBA" id="ARBA00023136"/>
    </source>
</evidence>
<dbReference type="AlphaFoldDB" id="A0A1Y3BQW1"/>
<feature type="transmembrane region" description="Helical" evidence="7">
    <location>
        <begin position="47"/>
        <end position="70"/>
    </location>
</feature>
<dbReference type="GO" id="GO:0019706">
    <property type="term" value="F:protein-cysteine S-palmitoyltransferase activity"/>
    <property type="evidence" value="ECO:0007669"/>
    <property type="project" value="UniProtKB-EC"/>
</dbReference>
<keyword evidence="3 7" id="KW-0812">Transmembrane</keyword>
<evidence type="ECO:0000313" key="9">
    <source>
        <dbReference type="EMBL" id="OTF82183.1"/>
    </source>
</evidence>
<keyword evidence="6 7" id="KW-0012">Acyltransferase</keyword>
<dbReference type="InterPro" id="IPR039859">
    <property type="entry name" value="PFA4/ZDH16/20/ERF2-like"/>
</dbReference>
<evidence type="ECO:0000256" key="3">
    <source>
        <dbReference type="ARBA" id="ARBA00022692"/>
    </source>
</evidence>
<proteinExistence type="inferred from homology"/>
<dbReference type="PROSITE" id="PS50216">
    <property type="entry name" value="DHHC"/>
    <property type="match status" value="1"/>
</dbReference>
<comment type="catalytic activity">
    <reaction evidence="7">
        <text>L-cysteinyl-[protein] + hexadecanoyl-CoA = S-hexadecanoyl-L-cysteinyl-[protein] + CoA</text>
        <dbReference type="Rhea" id="RHEA:36683"/>
        <dbReference type="Rhea" id="RHEA-COMP:10131"/>
        <dbReference type="Rhea" id="RHEA-COMP:11032"/>
        <dbReference type="ChEBI" id="CHEBI:29950"/>
        <dbReference type="ChEBI" id="CHEBI:57287"/>
        <dbReference type="ChEBI" id="CHEBI:57379"/>
        <dbReference type="ChEBI" id="CHEBI:74151"/>
        <dbReference type="EC" id="2.3.1.225"/>
    </reaction>
</comment>
<comment type="caution">
    <text evidence="9">The sequence shown here is derived from an EMBL/GenBank/DDBJ whole genome shotgun (WGS) entry which is preliminary data.</text>
</comment>
<dbReference type="GO" id="GO:0016020">
    <property type="term" value="C:membrane"/>
    <property type="evidence" value="ECO:0007669"/>
    <property type="project" value="UniProtKB-SubCell"/>
</dbReference>
<comment type="caution">
    <text evidence="7">Lacks conserved residue(s) required for the propagation of feature annotation.</text>
</comment>
<gene>
    <name evidence="9" type="ORF">BLA29_013198</name>
</gene>
<evidence type="ECO:0000313" key="10">
    <source>
        <dbReference type="Proteomes" id="UP000194236"/>
    </source>
</evidence>
<reference evidence="9 10" key="1">
    <citation type="submission" date="2017-03" db="EMBL/GenBank/DDBJ databases">
        <title>Genome Survey of Euroglyphus maynei.</title>
        <authorList>
            <person name="Arlian L.G."/>
            <person name="Morgan M.S."/>
            <person name="Rider S.D."/>
        </authorList>
    </citation>
    <scope>NUCLEOTIDE SEQUENCE [LARGE SCALE GENOMIC DNA]</scope>
    <source>
        <strain evidence="9">Arlian Lab</strain>
        <tissue evidence="9">Whole body</tissue>
    </source>
</reference>
<protein>
    <recommendedName>
        <fullName evidence="7">Palmitoyltransferase</fullName>
        <ecNumber evidence="7">2.3.1.225</ecNumber>
    </recommendedName>
</protein>
<sequence length="84" mass="10221">MKWCSTCQFYRPPRCSHCSVCDNCIEKFDHHCPWVNNCIGRRNYRHFFFFLIFLTLHMITIFIWCLIFVINNRKNINDTAIIIS</sequence>
<dbReference type="GO" id="GO:0005783">
    <property type="term" value="C:endoplasmic reticulum"/>
    <property type="evidence" value="ECO:0007669"/>
    <property type="project" value="TreeGrafter"/>
</dbReference>
<evidence type="ECO:0000259" key="8">
    <source>
        <dbReference type="Pfam" id="PF01529"/>
    </source>
</evidence>
<keyword evidence="4 7" id="KW-1133">Transmembrane helix</keyword>
<dbReference type="EMBL" id="MUJZ01009813">
    <property type="protein sequence ID" value="OTF82183.1"/>
    <property type="molecule type" value="Genomic_DNA"/>
</dbReference>
<keyword evidence="5 7" id="KW-0472">Membrane</keyword>
<keyword evidence="10" id="KW-1185">Reference proteome</keyword>
<accession>A0A1Y3BQW1</accession>
<dbReference type="Pfam" id="PF01529">
    <property type="entry name" value="DHHC"/>
    <property type="match status" value="1"/>
</dbReference>
<dbReference type="EC" id="2.3.1.225" evidence="7"/>
<evidence type="ECO:0000256" key="4">
    <source>
        <dbReference type="ARBA" id="ARBA00022989"/>
    </source>
</evidence>
<evidence type="ECO:0000256" key="6">
    <source>
        <dbReference type="ARBA" id="ARBA00023315"/>
    </source>
</evidence>
<feature type="domain" description="Palmitoyltransferase DHHC" evidence="8">
    <location>
        <begin position="2"/>
        <end position="81"/>
    </location>
</feature>
<evidence type="ECO:0000256" key="7">
    <source>
        <dbReference type="RuleBase" id="RU079119"/>
    </source>
</evidence>
<dbReference type="PANTHER" id="PTHR22883:SF488">
    <property type="entry name" value="PALMITOYLTRANSFERASE"/>
    <property type="match status" value="1"/>
</dbReference>